<reference evidence="2 3" key="1">
    <citation type="journal article" date="2019" name="Genome Biol. Evol.">
        <title>Genomic Plasticity Mediated by Transposable Elements in the Plant Pathogenic Fungus Colletotrichum higginsianum.</title>
        <authorList>
            <person name="Tsushima A."/>
            <person name="Gan P."/>
            <person name="Kumakura N."/>
            <person name="Narusaka M."/>
            <person name="Takano Y."/>
            <person name="Narusaka Y."/>
            <person name="Shirasu K."/>
        </authorList>
    </citation>
    <scope>NUCLEOTIDE SEQUENCE [LARGE SCALE GENOMIC DNA]</scope>
    <source>
        <strain evidence="2 3">MAFF305635-RFP</strain>
    </source>
</reference>
<evidence type="ECO:0000256" key="1">
    <source>
        <dbReference type="SAM" id="SignalP"/>
    </source>
</evidence>
<organism evidence="2 3">
    <name type="scientific">Colletotrichum higginsianum</name>
    <dbReference type="NCBI Taxonomy" id="80884"/>
    <lineage>
        <taxon>Eukaryota</taxon>
        <taxon>Fungi</taxon>
        <taxon>Dikarya</taxon>
        <taxon>Ascomycota</taxon>
        <taxon>Pezizomycotina</taxon>
        <taxon>Sordariomycetes</taxon>
        <taxon>Hypocreomycetidae</taxon>
        <taxon>Glomerellales</taxon>
        <taxon>Glomerellaceae</taxon>
        <taxon>Colletotrichum</taxon>
        <taxon>Colletotrichum destructivum species complex</taxon>
    </lineage>
</organism>
<feature type="signal peptide" evidence="1">
    <location>
        <begin position="1"/>
        <end position="20"/>
    </location>
</feature>
<dbReference type="AlphaFoldDB" id="A0A4T0W2N8"/>
<keyword evidence="1" id="KW-0732">Signal</keyword>
<dbReference type="OrthoDB" id="10493835at2759"/>
<dbReference type="EMBL" id="MWPZ01000004">
    <property type="protein sequence ID" value="TIC99439.1"/>
    <property type="molecule type" value="Genomic_DNA"/>
</dbReference>
<feature type="chain" id="PRO_5020894645" evidence="1">
    <location>
        <begin position="21"/>
        <end position="118"/>
    </location>
</feature>
<dbReference type="Proteomes" id="UP000305883">
    <property type="component" value="Unassembled WGS sequence"/>
</dbReference>
<accession>A0A4T0W2N8</accession>
<proteinExistence type="predicted"/>
<comment type="caution">
    <text evidence="2">The sequence shown here is derived from an EMBL/GenBank/DDBJ whole genome shotgun (WGS) entry which is preliminary data.</text>
</comment>
<gene>
    <name evidence="2" type="ORF">CH35J_006370</name>
</gene>
<evidence type="ECO:0000313" key="2">
    <source>
        <dbReference type="EMBL" id="TIC99439.1"/>
    </source>
</evidence>
<name>A0A4T0W2N8_9PEZI</name>
<protein>
    <submittedName>
        <fullName evidence="2">Uncharacterized protein</fullName>
    </submittedName>
</protein>
<sequence length="118" mass="13010">MKLSVPAVLSAVLFSTASNAQVPCSVYSGSWPSNAAAAPYSKVLDSFWHASFETTTATLDPVTRHFEITNKSARRRVVCHYYRGQICFWINAGHTCITTLATNFINPSNPGIVYHWIA</sequence>
<evidence type="ECO:0000313" key="3">
    <source>
        <dbReference type="Proteomes" id="UP000305883"/>
    </source>
</evidence>